<feature type="signal peptide" evidence="1">
    <location>
        <begin position="1"/>
        <end position="25"/>
    </location>
</feature>
<evidence type="ECO:0000259" key="2">
    <source>
        <dbReference type="Pfam" id="PF05229"/>
    </source>
</evidence>
<keyword evidence="4" id="KW-1185">Reference proteome</keyword>
<reference evidence="3" key="1">
    <citation type="submission" date="2022-09" db="EMBL/GenBank/DDBJ databases">
        <title>Tahibacter sp. nov., isolated from a fresh water.</title>
        <authorList>
            <person name="Baek J.H."/>
            <person name="Lee J.K."/>
            <person name="Kim J.M."/>
            <person name="Jeon C.O."/>
        </authorList>
    </citation>
    <scope>NUCLEOTIDE SEQUENCE</scope>
    <source>
        <strain evidence="3">W38</strain>
    </source>
</reference>
<keyword evidence="1" id="KW-0732">Signal</keyword>
<organism evidence="3 4">
    <name type="scientific">Tahibacter amnicola</name>
    <dbReference type="NCBI Taxonomy" id="2976241"/>
    <lineage>
        <taxon>Bacteria</taxon>
        <taxon>Pseudomonadati</taxon>
        <taxon>Pseudomonadota</taxon>
        <taxon>Gammaproteobacteria</taxon>
        <taxon>Lysobacterales</taxon>
        <taxon>Rhodanobacteraceae</taxon>
        <taxon>Tahibacter</taxon>
    </lineage>
</organism>
<dbReference type="Proteomes" id="UP001064632">
    <property type="component" value="Chromosome"/>
</dbReference>
<evidence type="ECO:0000313" key="3">
    <source>
        <dbReference type="EMBL" id="UXI67310.1"/>
    </source>
</evidence>
<dbReference type="EMBL" id="CP104694">
    <property type="protein sequence ID" value="UXI67310.1"/>
    <property type="molecule type" value="Genomic_DNA"/>
</dbReference>
<dbReference type="RefSeq" id="WP_261694285.1">
    <property type="nucleotide sequence ID" value="NZ_CP104694.1"/>
</dbReference>
<gene>
    <name evidence="3" type="ORF">N4264_21610</name>
</gene>
<dbReference type="InterPro" id="IPR007893">
    <property type="entry name" value="Spore_coat_U/FanG"/>
</dbReference>
<dbReference type="PANTHER" id="PTHR37089">
    <property type="entry name" value="PROTEIN U-RELATED"/>
    <property type="match status" value="1"/>
</dbReference>
<keyword evidence="3" id="KW-0946">Virion</keyword>
<evidence type="ECO:0000256" key="1">
    <source>
        <dbReference type="SAM" id="SignalP"/>
    </source>
</evidence>
<feature type="chain" id="PRO_5045228939" evidence="1">
    <location>
        <begin position="26"/>
        <end position="142"/>
    </location>
</feature>
<keyword evidence="3" id="KW-0167">Capsid protein</keyword>
<proteinExistence type="predicted"/>
<dbReference type="InterPro" id="IPR053167">
    <property type="entry name" value="Spore_coat_component"/>
</dbReference>
<dbReference type="Pfam" id="PF05229">
    <property type="entry name" value="SCPU"/>
    <property type="match status" value="1"/>
</dbReference>
<dbReference type="PANTHER" id="PTHR37089:SF4">
    <property type="entry name" value="EXPORTED PROTEIN"/>
    <property type="match status" value="1"/>
</dbReference>
<name>A0ABY6BDX7_9GAMM</name>
<evidence type="ECO:0000313" key="4">
    <source>
        <dbReference type="Proteomes" id="UP001064632"/>
    </source>
</evidence>
<dbReference type="SMART" id="SM00972">
    <property type="entry name" value="SCPU"/>
    <property type="match status" value="1"/>
</dbReference>
<feature type="domain" description="Spore coat protein U/FanG" evidence="2">
    <location>
        <begin position="13"/>
        <end position="139"/>
    </location>
</feature>
<sequence length="142" mass="14681">MWKTRCSGFVVYAAALPAVACTVSADPMAFMPINPLDAASTDSFSRIDVYCPDPTEYSISLSAGNGDFADRTLTGTSGNLAYNIYADASRSTIWGDGSGSTVTVSGTADAAGVSHTAYGRIPAQPTAIPGMYADTLVVTVTY</sequence>
<accession>A0ABY6BDX7</accession>
<protein>
    <submittedName>
        <fullName evidence="3">Spore coat protein U domain-containing protein</fullName>
    </submittedName>
</protein>